<sequence>VVANRNVNTSRSASASFCVRVERPPRCSHYDLQPRNKHRHGGVLHPLVHSTRTEKTSNMAAPLNRRGRSMFGKQHDSRKGNAPSFGFGSSNRDGAEKVFLTAEHAKSLYGIESPGPVYDLKSSVGKQESSKNENAPQFSFGTADRLGKAGSQPNRTAVPGPGAYTAPSSIGKQGESTKMNDPVFGFGTSTRAGAQRIFLSRDHAKSDFGKCSPGPSVYTGKSAVGRQPESKKENSPSWVFSSEERFRYDHVDRAAHVPGAGQYNTIGSVGPQAESRKGNIPRFSFGSSNRDHRAKVYISADHEKGSFGLGSPGPASVGRKSSVGKQTSSKNPTASAWRFGSAKRFVYTETGKSPGPGAYD</sequence>
<evidence type="ECO:0000313" key="2">
    <source>
        <dbReference type="EMBL" id="CAD8688643.1"/>
    </source>
</evidence>
<evidence type="ECO:0000256" key="1">
    <source>
        <dbReference type="SAM" id="MobiDB-lite"/>
    </source>
</evidence>
<gene>
    <name evidence="2" type="ORF">POBO1169_LOCUS18724</name>
</gene>
<feature type="region of interest" description="Disordered" evidence="1">
    <location>
        <begin position="121"/>
        <end position="140"/>
    </location>
</feature>
<feature type="compositionally biased region" description="Polar residues" evidence="1">
    <location>
        <begin position="323"/>
        <end position="334"/>
    </location>
</feature>
<proteinExistence type="predicted"/>
<dbReference type="Pfam" id="PF07004">
    <property type="entry name" value="SHIPPO-rpt"/>
    <property type="match status" value="3"/>
</dbReference>
<feature type="non-terminal residue" evidence="2">
    <location>
        <position position="1"/>
    </location>
</feature>
<feature type="region of interest" description="Disordered" evidence="1">
    <location>
        <begin position="302"/>
        <end position="336"/>
    </location>
</feature>
<dbReference type="PANTHER" id="PTHR40429">
    <property type="entry name" value="FLAGELLAR ASSOCIATED PROTEIN"/>
    <property type="match status" value="1"/>
</dbReference>
<dbReference type="EMBL" id="HBFA01037463">
    <property type="protein sequence ID" value="CAD8688643.1"/>
    <property type="molecule type" value="Transcribed_RNA"/>
</dbReference>
<organism evidence="2">
    <name type="scientific">Pyramimonas obovata</name>
    <dbReference type="NCBI Taxonomy" id="1411642"/>
    <lineage>
        <taxon>Eukaryota</taxon>
        <taxon>Viridiplantae</taxon>
        <taxon>Chlorophyta</taxon>
        <taxon>Pyramimonadophyceae</taxon>
        <taxon>Pyramimonadales</taxon>
        <taxon>Pyramimonadaceae</taxon>
        <taxon>Pyramimonas</taxon>
        <taxon>Pyramimonas incertae sedis</taxon>
    </lineage>
</organism>
<dbReference type="AlphaFoldDB" id="A0A7S0RX82"/>
<accession>A0A7S0RX82</accession>
<protein>
    <submittedName>
        <fullName evidence="2">Uncharacterized protein</fullName>
    </submittedName>
</protein>
<name>A0A7S0RX82_9CHLO</name>
<reference evidence="2" key="1">
    <citation type="submission" date="2021-01" db="EMBL/GenBank/DDBJ databases">
        <authorList>
            <person name="Corre E."/>
            <person name="Pelletier E."/>
            <person name="Niang G."/>
            <person name="Scheremetjew M."/>
            <person name="Finn R."/>
            <person name="Kale V."/>
            <person name="Holt S."/>
            <person name="Cochrane G."/>
            <person name="Meng A."/>
            <person name="Brown T."/>
            <person name="Cohen L."/>
        </authorList>
    </citation>
    <scope>NUCLEOTIDE SEQUENCE</scope>
    <source>
        <strain evidence="2">CCMP722</strain>
    </source>
</reference>
<dbReference type="PANTHER" id="PTHR40429:SF1">
    <property type="entry name" value="FLAGELLAR ASSOCIATED PROTEIN"/>
    <property type="match status" value="1"/>
</dbReference>
<feature type="compositionally biased region" description="Polar residues" evidence="1">
    <location>
        <begin position="124"/>
        <end position="140"/>
    </location>
</feature>
<dbReference type="InterPro" id="IPR010736">
    <property type="entry name" value="SHIPPO-rpt"/>
</dbReference>
<feature type="compositionally biased region" description="Polar residues" evidence="1">
    <location>
        <begin position="166"/>
        <end position="176"/>
    </location>
</feature>
<feature type="region of interest" description="Disordered" evidence="1">
    <location>
        <begin position="259"/>
        <end position="286"/>
    </location>
</feature>
<feature type="region of interest" description="Disordered" evidence="1">
    <location>
        <begin position="147"/>
        <end position="176"/>
    </location>
</feature>
<feature type="region of interest" description="Disordered" evidence="1">
    <location>
        <begin position="69"/>
        <end position="90"/>
    </location>
</feature>
<feature type="region of interest" description="Disordered" evidence="1">
    <location>
        <begin position="217"/>
        <end position="239"/>
    </location>
</feature>